<gene>
    <name evidence="4" type="ORF">K504DRAFT_393228</name>
</gene>
<organism evidence="4 5">
    <name type="scientific">Pleomassaria siparia CBS 279.74</name>
    <dbReference type="NCBI Taxonomy" id="1314801"/>
    <lineage>
        <taxon>Eukaryota</taxon>
        <taxon>Fungi</taxon>
        <taxon>Dikarya</taxon>
        <taxon>Ascomycota</taxon>
        <taxon>Pezizomycotina</taxon>
        <taxon>Dothideomycetes</taxon>
        <taxon>Pleosporomycetidae</taxon>
        <taxon>Pleosporales</taxon>
        <taxon>Pleomassariaceae</taxon>
        <taxon>Pleomassaria</taxon>
    </lineage>
</organism>
<dbReference type="OrthoDB" id="19419at2759"/>
<dbReference type="InterPro" id="IPR037231">
    <property type="entry name" value="NAP-like_sf"/>
</dbReference>
<dbReference type="PANTHER" id="PTHR11875">
    <property type="entry name" value="TESTIS-SPECIFIC Y-ENCODED PROTEIN"/>
    <property type="match status" value="1"/>
</dbReference>
<proteinExistence type="inferred from homology"/>
<accession>A0A6G1JS23</accession>
<feature type="region of interest" description="Disordered" evidence="3">
    <location>
        <begin position="228"/>
        <end position="264"/>
    </location>
</feature>
<feature type="compositionally biased region" description="Acidic residues" evidence="3">
    <location>
        <begin position="289"/>
        <end position="312"/>
    </location>
</feature>
<evidence type="ECO:0000313" key="4">
    <source>
        <dbReference type="EMBL" id="KAF2703021.1"/>
    </source>
</evidence>
<protein>
    <recommendedName>
        <fullName evidence="6">NAP family protein</fullName>
    </recommendedName>
</protein>
<dbReference type="AlphaFoldDB" id="A0A6G1JS23"/>
<feature type="region of interest" description="Disordered" evidence="3">
    <location>
        <begin position="289"/>
        <end position="338"/>
    </location>
</feature>
<evidence type="ECO:0000256" key="1">
    <source>
        <dbReference type="ARBA" id="ARBA00009947"/>
    </source>
</evidence>
<feature type="compositionally biased region" description="Basic and acidic residues" evidence="3">
    <location>
        <begin position="228"/>
        <end position="240"/>
    </location>
</feature>
<keyword evidence="5" id="KW-1185">Reference proteome</keyword>
<reference evidence="4" key="1">
    <citation type="journal article" date="2020" name="Stud. Mycol.">
        <title>101 Dothideomycetes genomes: a test case for predicting lifestyles and emergence of pathogens.</title>
        <authorList>
            <person name="Haridas S."/>
            <person name="Albert R."/>
            <person name="Binder M."/>
            <person name="Bloem J."/>
            <person name="Labutti K."/>
            <person name="Salamov A."/>
            <person name="Andreopoulos B."/>
            <person name="Baker S."/>
            <person name="Barry K."/>
            <person name="Bills G."/>
            <person name="Bluhm B."/>
            <person name="Cannon C."/>
            <person name="Castanera R."/>
            <person name="Culley D."/>
            <person name="Daum C."/>
            <person name="Ezra D."/>
            <person name="Gonzalez J."/>
            <person name="Henrissat B."/>
            <person name="Kuo A."/>
            <person name="Liang C."/>
            <person name="Lipzen A."/>
            <person name="Lutzoni F."/>
            <person name="Magnuson J."/>
            <person name="Mondo S."/>
            <person name="Nolan M."/>
            <person name="Ohm R."/>
            <person name="Pangilinan J."/>
            <person name="Park H.-J."/>
            <person name="Ramirez L."/>
            <person name="Alfaro M."/>
            <person name="Sun H."/>
            <person name="Tritt A."/>
            <person name="Yoshinaga Y."/>
            <person name="Zwiers L.-H."/>
            <person name="Turgeon B."/>
            <person name="Goodwin S."/>
            <person name="Spatafora J."/>
            <person name="Crous P."/>
            <person name="Grigoriev I."/>
        </authorList>
    </citation>
    <scope>NUCLEOTIDE SEQUENCE</scope>
    <source>
        <strain evidence="4">CBS 279.74</strain>
    </source>
</reference>
<dbReference type="GO" id="GO:0006334">
    <property type="term" value="P:nucleosome assembly"/>
    <property type="evidence" value="ECO:0007669"/>
    <property type="project" value="InterPro"/>
</dbReference>
<comment type="similarity">
    <text evidence="1 2">Belongs to the nucleosome assembly protein (NAP) family.</text>
</comment>
<dbReference type="InterPro" id="IPR002164">
    <property type="entry name" value="NAP_family"/>
</dbReference>
<name>A0A6G1JS23_9PLEO</name>
<evidence type="ECO:0008006" key="6">
    <source>
        <dbReference type="Google" id="ProtNLM"/>
    </source>
</evidence>
<dbReference type="Pfam" id="PF00956">
    <property type="entry name" value="NAP"/>
    <property type="match status" value="1"/>
</dbReference>
<dbReference type="GO" id="GO:0005634">
    <property type="term" value="C:nucleus"/>
    <property type="evidence" value="ECO:0007669"/>
    <property type="project" value="InterPro"/>
</dbReference>
<dbReference type="Gene3D" id="3.30.1120.90">
    <property type="entry name" value="Nucleosome assembly protein"/>
    <property type="match status" value="1"/>
</dbReference>
<dbReference type="SUPFAM" id="SSF143113">
    <property type="entry name" value="NAP-like"/>
    <property type="match status" value="1"/>
</dbReference>
<dbReference type="Proteomes" id="UP000799428">
    <property type="component" value="Unassembled WGS sequence"/>
</dbReference>
<sequence length="338" mass="38964">MAEPKPEEIMANFEELNLLESEFEDVELELIRKTEALHAPLYKKRAELAAKIPHFWALVLEQSPPELDNFFQPSDSNIFAECLKTINVSRFEMDDPKGSPRSFTIEFEFSENKYFDNTVLAKKFWHRKSTDGWQGHVSEPVQINWRKGQDLTGGLTDAAYKLSQAKKKLASSGKKDVKETTLPEYKALASKIEESEEASNSFFAWFAFVASYRWVSAEESEKAHKIEAEQKEKMKRGEKVDQDEEEPTDADEQDYQETEVFPQGDEVAALIADEMWPSAIKYYKHAHEADDEDFSEIDEDFDEENDQSEDEVDIRGLVGKGRNSKFNDSPPSKKQRKF</sequence>
<evidence type="ECO:0000256" key="3">
    <source>
        <dbReference type="SAM" id="MobiDB-lite"/>
    </source>
</evidence>
<dbReference type="EMBL" id="MU005790">
    <property type="protein sequence ID" value="KAF2703021.1"/>
    <property type="molecule type" value="Genomic_DNA"/>
</dbReference>
<evidence type="ECO:0000313" key="5">
    <source>
        <dbReference type="Proteomes" id="UP000799428"/>
    </source>
</evidence>
<feature type="compositionally biased region" description="Acidic residues" evidence="3">
    <location>
        <begin position="241"/>
        <end position="257"/>
    </location>
</feature>
<evidence type="ECO:0000256" key="2">
    <source>
        <dbReference type="RuleBase" id="RU003876"/>
    </source>
</evidence>